<dbReference type="Pfam" id="PF13376">
    <property type="entry name" value="OmdA"/>
    <property type="match status" value="1"/>
</dbReference>
<dbReference type="InterPro" id="IPR037079">
    <property type="entry name" value="AF2212/PG0164-like_sf"/>
</dbReference>
<dbReference type="Proteomes" id="UP000249754">
    <property type="component" value="Unassembled WGS sequence"/>
</dbReference>
<name>A0A327SGY4_9SPHI</name>
<dbReference type="OrthoDB" id="680797at2"/>
<accession>A0A327SGY4</accession>
<sequence length="169" mass="19774">MITFEAEIERFSKMGEKTGWTFVTIPKDIANQIKPGCRKSFRVKGLLDELPVTGMSFIPMGEGDFILALNSTVRKQLKKEEGAKLCLQLEEDKTFKIEMPEDLELCLLEERHFLENFLNLPKSHQNYYINWLNTAKTETTRIKRLTQIVIAMDKKQNFSEMMRSYKNDK</sequence>
<protein>
    <submittedName>
        <fullName evidence="1">Bacteriocin resistance YdeI/OmpD-like protein</fullName>
    </submittedName>
</protein>
<proteinExistence type="predicted"/>
<dbReference type="InterPro" id="IPR015018">
    <property type="entry name" value="DUF1905"/>
</dbReference>
<reference evidence="1 2" key="1">
    <citation type="submission" date="2018-06" db="EMBL/GenBank/DDBJ databases">
        <title>Genomic Encyclopedia of Archaeal and Bacterial Type Strains, Phase II (KMG-II): from individual species to whole genera.</title>
        <authorList>
            <person name="Goeker M."/>
        </authorList>
    </citation>
    <scope>NUCLEOTIDE SEQUENCE [LARGE SCALE GENOMIC DNA]</scope>
    <source>
        <strain evidence="1 2">DSM 14825</strain>
    </source>
</reference>
<dbReference type="STRING" id="188932.AY601_0385"/>
<dbReference type="RefSeq" id="WP_111634777.1">
    <property type="nucleotide sequence ID" value="NZ_QLLR01000018.1"/>
</dbReference>
<evidence type="ECO:0000313" key="2">
    <source>
        <dbReference type="Proteomes" id="UP000249754"/>
    </source>
</evidence>
<evidence type="ECO:0000313" key="1">
    <source>
        <dbReference type="EMBL" id="RAJ28356.1"/>
    </source>
</evidence>
<dbReference type="SUPFAM" id="SSF141694">
    <property type="entry name" value="AF2212/PG0164-like"/>
    <property type="match status" value="1"/>
</dbReference>
<organism evidence="1 2">
    <name type="scientific">Pedobacter cryoconitis</name>
    <dbReference type="NCBI Taxonomy" id="188932"/>
    <lineage>
        <taxon>Bacteria</taxon>
        <taxon>Pseudomonadati</taxon>
        <taxon>Bacteroidota</taxon>
        <taxon>Sphingobacteriia</taxon>
        <taxon>Sphingobacteriales</taxon>
        <taxon>Sphingobacteriaceae</taxon>
        <taxon>Pedobacter</taxon>
    </lineage>
</organism>
<gene>
    <name evidence="1" type="ORF">LY11_03353</name>
</gene>
<dbReference type="Pfam" id="PF08922">
    <property type="entry name" value="DUF1905"/>
    <property type="match status" value="1"/>
</dbReference>
<dbReference type="Gene3D" id="2.40.30.100">
    <property type="entry name" value="AF2212/PG0164-like"/>
    <property type="match status" value="1"/>
</dbReference>
<dbReference type="AlphaFoldDB" id="A0A327SGY4"/>
<dbReference type="EMBL" id="QLLR01000018">
    <property type="protein sequence ID" value="RAJ28356.1"/>
    <property type="molecule type" value="Genomic_DNA"/>
</dbReference>
<comment type="caution">
    <text evidence="1">The sequence shown here is derived from an EMBL/GenBank/DDBJ whole genome shotgun (WGS) entry which is preliminary data.</text>
</comment>